<keyword evidence="5" id="KW-0677">Repeat</keyword>
<evidence type="ECO:0000256" key="1">
    <source>
        <dbReference type="ARBA" id="ARBA00004202"/>
    </source>
</evidence>
<accession>A0AAU7DVX3</accession>
<dbReference type="CDD" id="cd03215">
    <property type="entry name" value="ABC_Carb_Monos_II"/>
    <property type="match status" value="1"/>
</dbReference>
<dbReference type="InterPro" id="IPR003439">
    <property type="entry name" value="ABC_transporter-like_ATP-bd"/>
</dbReference>
<dbReference type="SUPFAM" id="SSF52540">
    <property type="entry name" value="P-loop containing nucleoside triphosphate hydrolases"/>
    <property type="match status" value="2"/>
</dbReference>
<evidence type="ECO:0000256" key="6">
    <source>
        <dbReference type="ARBA" id="ARBA00022741"/>
    </source>
</evidence>
<keyword evidence="7 11" id="KW-0067">ATP-binding</keyword>
<dbReference type="InterPro" id="IPR003593">
    <property type="entry name" value="AAA+_ATPase"/>
</dbReference>
<dbReference type="InterPro" id="IPR027417">
    <property type="entry name" value="P-loop_NTPase"/>
</dbReference>
<evidence type="ECO:0000259" key="10">
    <source>
        <dbReference type="PROSITE" id="PS50893"/>
    </source>
</evidence>
<keyword evidence="6" id="KW-0547">Nucleotide-binding</keyword>
<name>A0AAU7DVX3_9MICO</name>
<reference evidence="11" key="1">
    <citation type="submission" date="2024-02" db="EMBL/GenBank/DDBJ databases">
        <title>Tomenella chthoni gen. nov. sp. nov., a member of the family Jonesiaceae isolated from bat guano.</title>
        <authorList>
            <person name="Miller S.L."/>
            <person name="King J."/>
            <person name="Sankaranarayanan K."/>
            <person name="Lawson P.A."/>
        </authorList>
    </citation>
    <scope>NUCLEOTIDE SEQUENCE</scope>
    <source>
        <strain evidence="11">BS-20</strain>
    </source>
</reference>
<evidence type="ECO:0000256" key="2">
    <source>
        <dbReference type="ARBA" id="ARBA00022448"/>
    </source>
</evidence>
<dbReference type="PROSITE" id="PS00211">
    <property type="entry name" value="ABC_TRANSPORTER_1"/>
    <property type="match status" value="1"/>
</dbReference>
<keyword evidence="3" id="KW-1003">Cell membrane</keyword>
<proteinExistence type="predicted"/>
<evidence type="ECO:0000256" key="4">
    <source>
        <dbReference type="ARBA" id="ARBA00022597"/>
    </source>
</evidence>
<dbReference type="Gene3D" id="3.40.50.300">
    <property type="entry name" value="P-loop containing nucleotide triphosphate hydrolases"/>
    <property type="match status" value="2"/>
</dbReference>
<dbReference type="PANTHER" id="PTHR43790:SF1">
    <property type="entry name" value="XYLOSE IMPORT ATP-BINDING PROTEIN XYLG"/>
    <property type="match status" value="1"/>
</dbReference>
<evidence type="ECO:0000256" key="5">
    <source>
        <dbReference type="ARBA" id="ARBA00022737"/>
    </source>
</evidence>
<dbReference type="InterPro" id="IPR017871">
    <property type="entry name" value="ABC_transporter-like_CS"/>
</dbReference>
<dbReference type="SMART" id="SM00382">
    <property type="entry name" value="AAA"/>
    <property type="match status" value="2"/>
</dbReference>
<evidence type="ECO:0000313" key="11">
    <source>
        <dbReference type="EMBL" id="XBH20896.1"/>
    </source>
</evidence>
<dbReference type="InterPro" id="IPR050107">
    <property type="entry name" value="ABC_carbohydrate_import_ATPase"/>
</dbReference>
<dbReference type="AlphaFoldDB" id="A0AAU7DVX3"/>
<gene>
    <name evidence="11" type="ORF">V5R04_11785</name>
</gene>
<dbReference type="EMBL" id="CP146203">
    <property type="protein sequence ID" value="XBH20896.1"/>
    <property type="molecule type" value="Genomic_DNA"/>
</dbReference>
<organism evidence="11">
    <name type="scientific">Jonesiaceae bacterium BS-20</name>
    <dbReference type="NCBI Taxonomy" id="3120821"/>
    <lineage>
        <taxon>Bacteria</taxon>
        <taxon>Bacillati</taxon>
        <taxon>Actinomycetota</taxon>
        <taxon>Actinomycetes</taxon>
        <taxon>Micrococcales</taxon>
        <taxon>Jonesiaceae</taxon>
    </lineage>
</organism>
<dbReference type="GO" id="GO:0016887">
    <property type="term" value="F:ATP hydrolysis activity"/>
    <property type="evidence" value="ECO:0007669"/>
    <property type="project" value="InterPro"/>
</dbReference>
<evidence type="ECO:0000256" key="9">
    <source>
        <dbReference type="ARBA" id="ARBA00023136"/>
    </source>
</evidence>
<feature type="domain" description="ABC transporter" evidence="10">
    <location>
        <begin position="266"/>
        <end position="510"/>
    </location>
</feature>
<dbReference type="GO" id="GO:0005524">
    <property type="term" value="F:ATP binding"/>
    <property type="evidence" value="ECO:0007669"/>
    <property type="project" value="UniProtKB-KW"/>
</dbReference>
<dbReference type="PROSITE" id="PS50893">
    <property type="entry name" value="ABC_TRANSPORTER_2"/>
    <property type="match status" value="2"/>
</dbReference>
<sequence>MNSTTPLLEMQDIVKTFPGVRALDGVTITVAKGSIHSICGENGAGKSTLMKVLSGVYPHGDYEGQILLEGKPVEFKNIKQSEEAGVVIIHQELALIPELNVIENIFLGNEVTKNGIIDWDQSARSTKDVLDQVGLKIDPKVKVKTLGVGQQQMIEIAKALSKNVKLLILDEPTSALNEEDSANLLKLMKRLQSQGVTCIMISHKLNEIAAVSDAITILRDGASVESYGIDESGVDEDRIIRAMVGRSLEARYPTRTPHIGETAFEVRNWNVEHPQLAGRMVSKNVNLNVKHGEIVGLAGLMGAGRTELARSVFGRNYGIFRSGEIYLEGKKVTLNTVQSAIDHGIAYLPEDRKVLGVNLLDSVKRTVASANLKALSTRGLLSGTKERKVANSYREQLLIKTPTVETGIRTLSGGNQQKVVLAKWMFTEPQVLILDEPTRGIDVGAKFEIYRLIHQLADAGNAVLLISSELPELMGMSDRIYTICEGEVTGEVLGKDATQESLMRMMTNTQAHEVSTSVPEESNK</sequence>
<dbReference type="PANTHER" id="PTHR43790">
    <property type="entry name" value="CARBOHYDRATE TRANSPORT ATP-BINDING PROTEIN MG119-RELATED"/>
    <property type="match status" value="1"/>
</dbReference>
<dbReference type="FunFam" id="3.40.50.300:FF:000127">
    <property type="entry name" value="Ribose import ATP-binding protein RbsA"/>
    <property type="match status" value="1"/>
</dbReference>
<keyword evidence="4" id="KW-0762">Sugar transport</keyword>
<dbReference type="GO" id="GO:0005886">
    <property type="term" value="C:plasma membrane"/>
    <property type="evidence" value="ECO:0007669"/>
    <property type="project" value="UniProtKB-SubCell"/>
</dbReference>
<evidence type="ECO:0000256" key="3">
    <source>
        <dbReference type="ARBA" id="ARBA00022475"/>
    </source>
</evidence>
<comment type="subcellular location">
    <subcellularLocation>
        <location evidence="1">Cell membrane</location>
        <topology evidence="1">Peripheral membrane protein</topology>
    </subcellularLocation>
</comment>
<dbReference type="CDD" id="cd03216">
    <property type="entry name" value="ABC_Carb_Monos_I"/>
    <property type="match status" value="1"/>
</dbReference>
<feature type="domain" description="ABC transporter" evidence="10">
    <location>
        <begin position="8"/>
        <end position="245"/>
    </location>
</feature>
<evidence type="ECO:0000256" key="8">
    <source>
        <dbReference type="ARBA" id="ARBA00022967"/>
    </source>
</evidence>
<protein>
    <submittedName>
        <fullName evidence="11">Sugar ABC transporter ATP-binding protein</fullName>
    </submittedName>
</protein>
<dbReference type="Pfam" id="PF00005">
    <property type="entry name" value="ABC_tran"/>
    <property type="match status" value="2"/>
</dbReference>
<evidence type="ECO:0000256" key="7">
    <source>
        <dbReference type="ARBA" id="ARBA00022840"/>
    </source>
</evidence>
<keyword evidence="9" id="KW-0472">Membrane</keyword>
<keyword evidence="8" id="KW-1278">Translocase</keyword>
<keyword evidence="2" id="KW-0813">Transport</keyword>